<dbReference type="EMBL" id="NOXT01000094">
    <property type="protein sequence ID" value="OYQ31096.1"/>
    <property type="molecule type" value="Genomic_DNA"/>
</dbReference>
<dbReference type="InterPro" id="IPR002123">
    <property type="entry name" value="Plipid/glycerol_acylTrfase"/>
</dbReference>
<keyword evidence="5" id="KW-0012">Acyltransferase</keyword>
<dbReference type="GO" id="GO:0006654">
    <property type="term" value="P:phosphatidic acid biosynthetic process"/>
    <property type="evidence" value="ECO:0007669"/>
    <property type="project" value="TreeGrafter"/>
</dbReference>
<evidence type="ECO:0000256" key="4">
    <source>
        <dbReference type="ARBA" id="ARBA00023098"/>
    </source>
</evidence>
<keyword evidence="3" id="KW-0808">Transferase</keyword>
<keyword evidence="8" id="KW-1185">Reference proteome</keyword>
<dbReference type="AlphaFoldDB" id="A0A255YPE4"/>
<comment type="caution">
    <text evidence="7">The sequence shown here is derived from an EMBL/GenBank/DDBJ whole genome shotgun (WGS) entry which is preliminary data.</text>
</comment>
<keyword evidence="4" id="KW-0443">Lipid metabolism</keyword>
<reference evidence="7 8" key="1">
    <citation type="submission" date="2017-07" db="EMBL/GenBank/DDBJ databases">
        <title>Sandarakinorhabdus cyanobacteriorum sp. nov., a novel bacterium isolated from cyanobacterial aggregates in a eutrophic lake.</title>
        <authorList>
            <person name="Cai H."/>
        </authorList>
    </citation>
    <scope>NUCLEOTIDE SEQUENCE [LARGE SCALE GENOMIC DNA]</scope>
    <source>
        <strain evidence="7 8">TH057</strain>
    </source>
</reference>
<evidence type="ECO:0000256" key="5">
    <source>
        <dbReference type="ARBA" id="ARBA00023315"/>
    </source>
</evidence>
<feature type="domain" description="Phospholipid/glycerol acyltransferase" evidence="6">
    <location>
        <begin position="80"/>
        <end position="193"/>
    </location>
</feature>
<keyword evidence="2" id="KW-0444">Lipid biosynthesis</keyword>
<evidence type="ECO:0000256" key="3">
    <source>
        <dbReference type="ARBA" id="ARBA00022679"/>
    </source>
</evidence>
<proteinExistence type="predicted"/>
<gene>
    <name evidence="7" type="ORF">CHU93_05405</name>
</gene>
<dbReference type="CDD" id="cd07989">
    <property type="entry name" value="LPLAT_AGPAT-like"/>
    <property type="match status" value="1"/>
</dbReference>
<dbReference type="GO" id="GO:0003841">
    <property type="term" value="F:1-acylglycerol-3-phosphate O-acyltransferase activity"/>
    <property type="evidence" value="ECO:0007669"/>
    <property type="project" value="TreeGrafter"/>
</dbReference>
<dbReference type="Pfam" id="PF01553">
    <property type="entry name" value="Acyltransferase"/>
    <property type="match status" value="1"/>
</dbReference>
<name>A0A255YPE4_9SPHN</name>
<sequence>MVSPRPIPTRAPVPQRRLGPLRSVVGAVATVAATVPLEVLLRAITLRNRPYIPWIFHRGLSQSLGMVIHTHGGPSPDGPVLYVANHLSWVDIPVLGAHIRASFVAKSEVRGWGPVGWLASFAHTVYVARERRQTAAAQKDELAERLRAGGSIILFPEGTNSDGQSVWPFKSSLFAVVADVPGIRVQPVTLAYTKVNGLPVTRRQLPDLAWVGDTELAPHALAFMKLGKVRADIWFHDPVDPADFPDRKALARHCHTVISQRYRRLMRGEA</sequence>
<dbReference type="PANTHER" id="PTHR10434:SF64">
    <property type="entry name" value="1-ACYL-SN-GLYCEROL-3-PHOSPHATE ACYLTRANSFERASE-RELATED"/>
    <property type="match status" value="1"/>
</dbReference>
<organism evidence="7 8">
    <name type="scientific">Sandarakinorhabdus cyanobacteriorum</name>
    <dbReference type="NCBI Taxonomy" id="1981098"/>
    <lineage>
        <taxon>Bacteria</taxon>
        <taxon>Pseudomonadati</taxon>
        <taxon>Pseudomonadota</taxon>
        <taxon>Alphaproteobacteria</taxon>
        <taxon>Sphingomonadales</taxon>
        <taxon>Sphingosinicellaceae</taxon>
        <taxon>Sandarakinorhabdus</taxon>
    </lineage>
</organism>
<evidence type="ECO:0000313" key="7">
    <source>
        <dbReference type="EMBL" id="OYQ31096.1"/>
    </source>
</evidence>
<evidence type="ECO:0000256" key="2">
    <source>
        <dbReference type="ARBA" id="ARBA00022516"/>
    </source>
</evidence>
<dbReference type="SMART" id="SM00563">
    <property type="entry name" value="PlsC"/>
    <property type="match status" value="1"/>
</dbReference>
<evidence type="ECO:0000313" key="8">
    <source>
        <dbReference type="Proteomes" id="UP000216991"/>
    </source>
</evidence>
<dbReference type="PANTHER" id="PTHR10434">
    <property type="entry name" value="1-ACYL-SN-GLYCEROL-3-PHOSPHATE ACYLTRANSFERASE"/>
    <property type="match status" value="1"/>
</dbReference>
<comment type="pathway">
    <text evidence="1">Lipid metabolism.</text>
</comment>
<evidence type="ECO:0000256" key="1">
    <source>
        <dbReference type="ARBA" id="ARBA00005189"/>
    </source>
</evidence>
<accession>A0A255YPE4</accession>
<protein>
    <recommendedName>
        <fullName evidence="6">Phospholipid/glycerol acyltransferase domain-containing protein</fullName>
    </recommendedName>
</protein>
<evidence type="ECO:0000259" key="6">
    <source>
        <dbReference type="SMART" id="SM00563"/>
    </source>
</evidence>
<dbReference type="Proteomes" id="UP000216991">
    <property type="component" value="Unassembled WGS sequence"/>
</dbReference>
<dbReference type="SUPFAM" id="SSF69593">
    <property type="entry name" value="Glycerol-3-phosphate (1)-acyltransferase"/>
    <property type="match status" value="1"/>
</dbReference>